<evidence type="ECO:0000313" key="3">
    <source>
        <dbReference type="Proteomes" id="UP000018808"/>
    </source>
</evidence>
<dbReference type="InterPro" id="IPR055864">
    <property type="entry name" value="DUF7441"/>
</dbReference>
<dbReference type="KEGG" id="vg:18504636"/>
<sequence>MTPTTNNTTWFTSTSDEPYDRHTYKIILSDGRYKDFQDYEHMRAYWMQTTQIYGLQSVEVLDKIQQKKGFK</sequence>
<gene>
    <name evidence="2" type="ORF">S-MbCM7_060</name>
</gene>
<dbReference type="Proteomes" id="UP000018808">
    <property type="component" value="Segment"/>
</dbReference>
<dbReference type="Pfam" id="PF24225">
    <property type="entry name" value="DUF7441"/>
    <property type="match status" value="1"/>
</dbReference>
<evidence type="ECO:0000259" key="1">
    <source>
        <dbReference type="Pfam" id="PF24225"/>
    </source>
</evidence>
<name>V5UTR7_9CAUD</name>
<evidence type="ECO:0000313" key="2">
    <source>
        <dbReference type="EMBL" id="AHB80474.1"/>
    </source>
</evidence>
<dbReference type="RefSeq" id="YP_009008194.1">
    <property type="nucleotide sequence ID" value="NC_023587.1"/>
</dbReference>
<protein>
    <recommendedName>
        <fullName evidence="1">DUF7441 domain-containing protein</fullName>
    </recommendedName>
</protein>
<keyword evidence="3" id="KW-1185">Reference proteome</keyword>
<dbReference type="OrthoDB" id="28815at10239"/>
<reference evidence="2 3" key="1">
    <citation type="journal article" date="2014" name="Nature">
        <title>Viral tagging reveals discrete populations in Synechococcus viral genome sequence space.</title>
        <authorList>
            <person name="Deng L."/>
            <person name="Ignacio Espinoza J.C."/>
            <person name="Gregory A.C."/>
            <person name="Poulos B.T."/>
            <person name="Weitz J.S."/>
            <person name="Hugenholtz P."/>
            <person name="Sullivan M.B."/>
        </authorList>
    </citation>
    <scope>NUCLEOTIDE SEQUENCE [LARGE SCALE GENOMIC DNA]</scope>
</reference>
<organism evidence="2 3">
    <name type="scientific">Synechococcus phage ACG-2014h</name>
    <dbReference type="NCBI Taxonomy" id="1340810"/>
    <lineage>
        <taxon>Viruses</taxon>
        <taxon>Duplodnaviria</taxon>
        <taxon>Heunggongvirae</taxon>
        <taxon>Uroviricota</taxon>
        <taxon>Caudoviricetes</taxon>
        <taxon>Pantevenvirales</taxon>
        <taxon>Kyanoviridae</taxon>
        <taxon>Sedonavirus</taxon>
        <taxon>Sedonavirus tusconh</taxon>
    </lineage>
</organism>
<proteinExistence type="predicted"/>
<accession>V5UTR7</accession>
<dbReference type="GeneID" id="18504636"/>
<feature type="domain" description="DUF7441" evidence="1">
    <location>
        <begin position="4"/>
        <end position="71"/>
    </location>
</feature>
<dbReference type="EMBL" id="KF156338">
    <property type="protein sequence ID" value="AHB80474.1"/>
    <property type="molecule type" value="Genomic_DNA"/>
</dbReference>